<proteinExistence type="predicted"/>
<evidence type="ECO:0000313" key="3">
    <source>
        <dbReference type="Proteomes" id="UP001145742"/>
    </source>
</evidence>
<dbReference type="Proteomes" id="UP001145742">
    <property type="component" value="Unassembled WGS sequence"/>
</dbReference>
<gene>
    <name evidence="2" type="ORF">WISP_67365</name>
</gene>
<name>A0ABQ9DEP8_9PASS</name>
<feature type="region of interest" description="Disordered" evidence="1">
    <location>
        <begin position="143"/>
        <end position="177"/>
    </location>
</feature>
<comment type="caution">
    <text evidence="2">The sequence shown here is derived from an EMBL/GenBank/DDBJ whole genome shotgun (WGS) entry which is preliminary data.</text>
</comment>
<accession>A0ABQ9DEP8</accession>
<evidence type="ECO:0000256" key="1">
    <source>
        <dbReference type="SAM" id="MobiDB-lite"/>
    </source>
</evidence>
<feature type="region of interest" description="Disordered" evidence="1">
    <location>
        <begin position="357"/>
        <end position="385"/>
    </location>
</feature>
<protein>
    <submittedName>
        <fullName evidence="2">Uncharacterized protein</fullName>
    </submittedName>
</protein>
<evidence type="ECO:0000313" key="2">
    <source>
        <dbReference type="EMBL" id="KAJ7417002.1"/>
    </source>
</evidence>
<organism evidence="2 3">
    <name type="scientific">Willisornis vidua</name>
    <name type="common">Xingu scale-backed antbird</name>
    <dbReference type="NCBI Taxonomy" id="1566151"/>
    <lineage>
        <taxon>Eukaryota</taxon>
        <taxon>Metazoa</taxon>
        <taxon>Chordata</taxon>
        <taxon>Craniata</taxon>
        <taxon>Vertebrata</taxon>
        <taxon>Euteleostomi</taxon>
        <taxon>Archelosauria</taxon>
        <taxon>Archosauria</taxon>
        <taxon>Dinosauria</taxon>
        <taxon>Saurischia</taxon>
        <taxon>Theropoda</taxon>
        <taxon>Coelurosauria</taxon>
        <taxon>Aves</taxon>
        <taxon>Neognathae</taxon>
        <taxon>Neoaves</taxon>
        <taxon>Telluraves</taxon>
        <taxon>Australaves</taxon>
        <taxon>Passeriformes</taxon>
        <taxon>Thamnophilidae</taxon>
        <taxon>Willisornis</taxon>
    </lineage>
</organism>
<sequence length="420" mass="44411">MGSSVSQHMCCVLCEWCRKQEAEEAKEENSETKPILQSLGETPKFMGTQPTSPALKVPRQGSKDVQPLSQPRRAPAPNLEENTETCSAADPMGRDEGWEPAWNPMDFFGAPADEEVEAEVKDLTQADHQQGKVGYPEEKIQPVPCAPEAQPAGDTARGAELVAGEEQPKEQAEPGSDGALCAGITLVQRNILNLIDIGSETGPGCEMEPPADTGEVLVGRDLSLCAGQVAEGADQVEGMDRANLAEINPQSAEAEFTCLVETLPVLSVQNPSEVRTSGVSGLYSTSAVSWVPLCPERGSPEPPNQLLDFLKPESQPSVASAPGMESLHCAEPAGPRELLDQPSHGVLCELQGEGSRGWEAGPVAGEAEPQQTVELPEAPGSCVPVPAKQEAEFPNVPLLLSEVLGSSGEIKGENSEARET</sequence>
<feature type="compositionally biased region" description="Basic and acidic residues" evidence="1">
    <location>
        <begin position="22"/>
        <end position="31"/>
    </location>
</feature>
<keyword evidence="3" id="KW-1185">Reference proteome</keyword>
<reference evidence="2" key="1">
    <citation type="submission" date="2019-10" db="EMBL/GenBank/DDBJ databases">
        <authorList>
            <person name="Soares A.E.R."/>
            <person name="Aleixo A."/>
            <person name="Schneider P."/>
            <person name="Miyaki C.Y."/>
            <person name="Schneider M.P."/>
            <person name="Mello C."/>
            <person name="Vasconcelos A.T.R."/>
        </authorList>
    </citation>
    <scope>NUCLEOTIDE SEQUENCE</scope>
    <source>
        <tissue evidence="2">Muscle</tissue>
    </source>
</reference>
<dbReference type="EMBL" id="WHWB01033785">
    <property type="protein sequence ID" value="KAJ7417002.1"/>
    <property type="molecule type" value="Genomic_DNA"/>
</dbReference>
<feature type="region of interest" description="Disordered" evidence="1">
    <location>
        <begin position="22"/>
        <end position="93"/>
    </location>
</feature>